<gene>
    <name evidence="1" type="ORF">BDY19DRAFT_989815</name>
</gene>
<keyword evidence="2" id="KW-1185">Reference proteome</keyword>
<accession>A0ACB8UFM6</accession>
<organism evidence="1 2">
    <name type="scientific">Irpex rosettiformis</name>
    <dbReference type="NCBI Taxonomy" id="378272"/>
    <lineage>
        <taxon>Eukaryota</taxon>
        <taxon>Fungi</taxon>
        <taxon>Dikarya</taxon>
        <taxon>Basidiomycota</taxon>
        <taxon>Agaricomycotina</taxon>
        <taxon>Agaricomycetes</taxon>
        <taxon>Polyporales</taxon>
        <taxon>Irpicaceae</taxon>
        <taxon>Irpex</taxon>
    </lineage>
</organism>
<sequence length="735" mass="82349">MAENEVIDVDDLELIESKDYKEPDPPRLDHHSVTARSGNPATSSARTITRATKVVYDVVDSDEDNSYSNRTASSKRQPSINHDRDQPVAGPSRQLSVQSNIANTSTVPHKGDGSDPDDIVELTLIPKGAKPGSSKSASHERRNKSKSDQQRRRSELVSIVIEDSDDETETVHVTQNMVDDSDGEYDILHAGLDLNDRSNWTQLELAKNYERFQDDHNTELDINLSAEALSRAAPNVLKRYMKANRRIRRTAHASPYLPPEELLSPAGFEPTWVRAQKAAANSPIGFCRERNDSPLRSNFRHGPLSRFKNLRTTAHKHFSPGPINSITQSNGMIAIASCVLWDINSIEDSGRIYNRDASLKLLYGDIVVRLQVHSSETPEGLRYHTVNEAHFDPTEEYRLVSCGTDGQVIISDCSGVVDGEPPEIVRKFRLEGDRRPSGVSFQPDSPIFAAWDSQGYIRIHKTNNRQFFERKVCRTEDSQPVQALIWGRERTGNMVFASTASEVWNDHSGYHKVFDAESGAPLRAFNNQNAGECLDVNPRGNELALVTCGTEQLFELSMYDIRSRELSRSIQLDRLPHWYEENDENRTDSSVNKLPSTINQVSYSSDGVYIALARSDNAVHVYDSRFLNRRLYNFRHNWGSEGTLDDLKYGVYQIQWVDCPNTGKLSLISGGADGCVRLWDLTAGRSRLWYTEDGAVLAQSESYAGWFSLGDPAKGEKPLILGDGGGSVVIRDLYE</sequence>
<proteinExistence type="predicted"/>
<protein>
    <submittedName>
        <fullName evidence="1">WD40-repeat-containing domain protein</fullName>
    </submittedName>
</protein>
<dbReference type="EMBL" id="MU274902">
    <property type="protein sequence ID" value="KAI0093147.1"/>
    <property type="molecule type" value="Genomic_DNA"/>
</dbReference>
<reference evidence="1" key="1">
    <citation type="journal article" date="2021" name="Environ. Microbiol.">
        <title>Gene family expansions and transcriptome signatures uncover fungal adaptations to wood decay.</title>
        <authorList>
            <person name="Hage H."/>
            <person name="Miyauchi S."/>
            <person name="Viragh M."/>
            <person name="Drula E."/>
            <person name="Min B."/>
            <person name="Chaduli D."/>
            <person name="Navarro D."/>
            <person name="Favel A."/>
            <person name="Norest M."/>
            <person name="Lesage-Meessen L."/>
            <person name="Balint B."/>
            <person name="Merenyi Z."/>
            <person name="de Eugenio L."/>
            <person name="Morin E."/>
            <person name="Martinez A.T."/>
            <person name="Baldrian P."/>
            <person name="Stursova M."/>
            <person name="Martinez M.J."/>
            <person name="Novotny C."/>
            <person name="Magnuson J.K."/>
            <person name="Spatafora J.W."/>
            <person name="Maurice S."/>
            <person name="Pangilinan J."/>
            <person name="Andreopoulos W."/>
            <person name="LaButti K."/>
            <person name="Hundley H."/>
            <person name="Na H."/>
            <person name="Kuo A."/>
            <person name="Barry K."/>
            <person name="Lipzen A."/>
            <person name="Henrissat B."/>
            <person name="Riley R."/>
            <person name="Ahrendt S."/>
            <person name="Nagy L.G."/>
            <person name="Grigoriev I.V."/>
            <person name="Martin F."/>
            <person name="Rosso M.N."/>
        </authorList>
    </citation>
    <scope>NUCLEOTIDE SEQUENCE</scope>
    <source>
        <strain evidence="1">CBS 384.51</strain>
    </source>
</reference>
<name>A0ACB8UFM6_9APHY</name>
<evidence type="ECO:0000313" key="1">
    <source>
        <dbReference type="EMBL" id="KAI0093147.1"/>
    </source>
</evidence>
<comment type="caution">
    <text evidence="1">The sequence shown here is derived from an EMBL/GenBank/DDBJ whole genome shotgun (WGS) entry which is preliminary data.</text>
</comment>
<evidence type="ECO:0000313" key="2">
    <source>
        <dbReference type="Proteomes" id="UP001055072"/>
    </source>
</evidence>
<dbReference type="Proteomes" id="UP001055072">
    <property type="component" value="Unassembled WGS sequence"/>
</dbReference>